<dbReference type="InterPro" id="IPR017439">
    <property type="entry name" value="Amidohydrolase"/>
</dbReference>
<comment type="caution">
    <text evidence="2">The sequence shown here is derived from an EMBL/GenBank/DDBJ whole genome shotgun (WGS) entry which is preliminary data.</text>
</comment>
<dbReference type="NCBIfam" id="TIGR01891">
    <property type="entry name" value="amidohydrolases"/>
    <property type="match status" value="1"/>
</dbReference>
<name>A0ABV2GE67_9BACL</name>
<sequence length="404" mass="43827">MTGQLYDRYEELQEELVAIRRDLHMHPEVGHTEERTPAFIADYLRKLGIGVRTGVGGRGVVGTLKGGKPGRTIALRADFDALPIQDEKDVPYKSAVPGVMHACGHDLHTATLLGVAKVLSEVREDIPGTVVFIHQHAEEVTPGGAEAMIRDGCLDGVDTIIGAHVMSHEPFGGVYTMEGYSSSAQDDFEITIHGKGGHASSPHTTIDPLVTGSQLVVHFQQIISRRVNPMHSGVLTIGSFQSGEATNVIPDKAVLKGTVRTYAPEARDLIEEAMERLTRTTCEGNGADYEFKYVRDCPSIYNDAGETARVAKVAAAIFGEDEVHEGEPMSGSEDFAYYTQHVKGTYFTVGGGNPDIGAEYPHHHPKFDVDERSMQYIGKTFIGTVFDFLGEAEKSAESAAEINV</sequence>
<dbReference type="InterPro" id="IPR002933">
    <property type="entry name" value="Peptidase_M20"/>
</dbReference>
<dbReference type="PANTHER" id="PTHR11014:SF63">
    <property type="entry name" value="METALLOPEPTIDASE, PUTATIVE (AFU_ORTHOLOGUE AFUA_6G09600)-RELATED"/>
    <property type="match status" value="1"/>
</dbReference>
<dbReference type="PIRSF" id="PIRSF005962">
    <property type="entry name" value="Pept_M20D_amidohydro"/>
    <property type="match status" value="1"/>
</dbReference>
<reference evidence="2 3" key="1">
    <citation type="submission" date="2024-06" db="EMBL/GenBank/DDBJ databases">
        <title>Genomic Encyclopedia of Type Strains, Phase IV (KMG-IV): sequencing the most valuable type-strain genomes for metagenomic binning, comparative biology and taxonomic classification.</title>
        <authorList>
            <person name="Goeker M."/>
        </authorList>
    </citation>
    <scope>NUCLEOTIDE SEQUENCE [LARGE SCALE GENOMIC DNA]</scope>
    <source>
        <strain evidence="2 3">DSM 26128</strain>
    </source>
</reference>
<evidence type="ECO:0000313" key="3">
    <source>
        <dbReference type="Proteomes" id="UP001549099"/>
    </source>
</evidence>
<dbReference type="Gene3D" id="3.40.630.10">
    <property type="entry name" value="Zn peptidases"/>
    <property type="match status" value="1"/>
</dbReference>
<accession>A0ABV2GE67</accession>
<dbReference type="SUPFAM" id="SSF53187">
    <property type="entry name" value="Zn-dependent exopeptidases"/>
    <property type="match status" value="1"/>
</dbReference>
<proteinExistence type="predicted"/>
<organism evidence="2 3">
    <name type="scientific">Bhargavaea ullalensis</name>
    <dbReference type="NCBI Taxonomy" id="1265685"/>
    <lineage>
        <taxon>Bacteria</taxon>
        <taxon>Bacillati</taxon>
        <taxon>Bacillota</taxon>
        <taxon>Bacilli</taxon>
        <taxon>Bacillales</taxon>
        <taxon>Caryophanaceae</taxon>
        <taxon>Bhargavaea</taxon>
    </lineage>
</organism>
<evidence type="ECO:0000259" key="1">
    <source>
        <dbReference type="Pfam" id="PF07687"/>
    </source>
</evidence>
<keyword evidence="3" id="KW-1185">Reference proteome</keyword>
<dbReference type="EMBL" id="JBEPLW010000027">
    <property type="protein sequence ID" value="MET3576597.1"/>
    <property type="molecule type" value="Genomic_DNA"/>
</dbReference>
<dbReference type="InterPro" id="IPR036264">
    <property type="entry name" value="Bact_exopeptidase_dim_dom"/>
</dbReference>
<dbReference type="RefSeq" id="WP_354198776.1">
    <property type="nucleotide sequence ID" value="NZ_JBEPLW010000027.1"/>
</dbReference>
<dbReference type="Proteomes" id="UP001549099">
    <property type="component" value="Unassembled WGS sequence"/>
</dbReference>
<protein>
    <submittedName>
        <fullName evidence="2">Amidohydrolase</fullName>
    </submittedName>
</protein>
<dbReference type="InterPro" id="IPR011650">
    <property type="entry name" value="Peptidase_M20_dimer"/>
</dbReference>
<feature type="domain" description="Peptidase M20 dimerisation" evidence="1">
    <location>
        <begin position="188"/>
        <end position="280"/>
    </location>
</feature>
<dbReference type="PANTHER" id="PTHR11014">
    <property type="entry name" value="PEPTIDASE M20 FAMILY MEMBER"/>
    <property type="match status" value="1"/>
</dbReference>
<gene>
    <name evidence="2" type="ORF">ABID49_002526</name>
</gene>
<evidence type="ECO:0000313" key="2">
    <source>
        <dbReference type="EMBL" id="MET3576597.1"/>
    </source>
</evidence>
<dbReference type="SUPFAM" id="SSF55031">
    <property type="entry name" value="Bacterial exopeptidase dimerisation domain"/>
    <property type="match status" value="1"/>
</dbReference>
<dbReference type="Pfam" id="PF01546">
    <property type="entry name" value="Peptidase_M20"/>
    <property type="match status" value="1"/>
</dbReference>
<dbReference type="Pfam" id="PF07687">
    <property type="entry name" value="M20_dimer"/>
    <property type="match status" value="1"/>
</dbReference>
<dbReference type="Gene3D" id="3.30.70.360">
    <property type="match status" value="1"/>
</dbReference>